<gene>
    <name evidence="1" type="ORF">PTTW11_06791</name>
</gene>
<name>A0A6S6W5K6_9PLEO</name>
<sequence length="274" mass="30771">MTKDQVYEAAVERGTKLLELFTNHTKAIPQSDFTDPEDLDDSGYVANDEYLFADVERLSTPFRDLGANSKMDYHGGKNILVHHLYNQGFTNDKRIRPYFAQICNPEAGIIVAEGNLTVPVAAILEEVSIEIPLLRHWSDIAFLQYLSTFPSPPPQPLPLKYIFRLTIMNATTCEVLKSVIAKQGVEEYSLWPGLTFDIESEEGRAILGSPNGAGVAWMLLQHKTQLGEKKIEKVTVFYATGQSDLFRWPSLLFWFAQVDGEGGVQPYNCMVCTD</sequence>
<dbReference type="AlphaFoldDB" id="A0A6S6W5K6"/>
<dbReference type="EMBL" id="HG992982">
    <property type="protein sequence ID" value="CAE7185346.1"/>
    <property type="molecule type" value="Genomic_DNA"/>
</dbReference>
<evidence type="ECO:0000313" key="2">
    <source>
        <dbReference type="Proteomes" id="UP000472372"/>
    </source>
</evidence>
<accession>A0A6S6W5K6</accession>
<evidence type="ECO:0000313" key="1">
    <source>
        <dbReference type="EMBL" id="CAE7185346.1"/>
    </source>
</evidence>
<reference evidence="1" key="1">
    <citation type="submission" date="2021-02" db="EMBL/GenBank/DDBJ databases">
        <authorList>
            <person name="Syme A R."/>
            <person name="Syme A R."/>
            <person name="Moolhuijzen P."/>
        </authorList>
    </citation>
    <scope>NUCLEOTIDE SEQUENCE</scope>
    <source>
        <strain evidence="1">W1-1</strain>
    </source>
</reference>
<organism evidence="1 2">
    <name type="scientific">Pyrenophora teres f. teres</name>
    <dbReference type="NCBI Taxonomy" id="97479"/>
    <lineage>
        <taxon>Eukaryota</taxon>
        <taxon>Fungi</taxon>
        <taxon>Dikarya</taxon>
        <taxon>Ascomycota</taxon>
        <taxon>Pezizomycotina</taxon>
        <taxon>Dothideomycetes</taxon>
        <taxon>Pleosporomycetidae</taxon>
        <taxon>Pleosporales</taxon>
        <taxon>Pleosporineae</taxon>
        <taxon>Pleosporaceae</taxon>
        <taxon>Pyrenophora</taxon>
    </lineage>
</organism>
<dbReference type="Proteomes" id="UP000472372">
    <property type="component" value="Chromosome 6"/>
</dbReference>
<proteinExistence type="predicted"/>
<protein>
    <submittedName>
        <fullName evidence="1">Uncharacterized protein</fullName>
    </submittedName>
</protein>